<proteinExistence type="predicted"/>
<dbReference type="GO" id="GO:0003729">
    <property type="term" value="F:mRNA binding"/>
    <property type="evidence" value="ECO:0007669"/>
    <property type="project" value="TreeGrafter"/>
</dbReference>
<evidence type="ECO:0000256" key="1">
    <source>
        <dbReference type="ARBA" id="ARBA00004496"/>
    </source>
</evidence>
<dbReference type="GO" id="GO:0006417">
    <property type="term" value="P:regulation of translation"/>
    <property type="evidence" value="ECO:0007669"/>
    <property type="project" value="UniProtKB-KW"/>
</dbReference>
<dbReference type="Proteomes" id="UP000886595">
    <property type="component" value="Unassembled WGS sequence"/>
</dbReference>
<dbReference type="InterPro" id="IPR011989">
    <property type="entry name" value="ARM-like"/>
</dbReference>
<evidence type="ECO:0000259" key="7">
    <source>
        <dbReference type="PROSITE" id="PS50887"/>
    </source>
</evidence>
<dbReference type="InterPro" id="IPR016024">
    <property type="entry name" value="ARM-type_fold"/>
</dbReference>
<keyword evidence="2" id="KW-0963">Cytoplasm</keyword>
<dbReference type="GO" id="GO:0005737">
    <property type="term" value="C:cytoplasm"/>
    <property type="evidence" value="ECO:0007669"/>
    <property type="project" value="UniProtKB-SubCell"/>
</dbReference>
<evidence type="ECO:0000256" key="6">
    <source>
        <dbReference type="PROSITE-ProRule" id="PRU00317"/>
    </source>
</evidence>
<keyword evidence="9" id="KW-1185">Reference proteome</keyword>
<dbReference type="PROSITE" id="PS50302">
    <property type="entry name" value="PUM"/>
    <property type="match status" value="1"/>
</dbReference>
<dbReference type="PANTHER" id="PTHR12537:SF137">
    <property type="entry name" value="PUMILIO HOMOLOG 16-RELATED"/>
    <property type="match status" value="1"/>
</dbReference>
<dbReference type="Gene3D" id="1.25.10.10">
    <property type="entry name" value="Leucine-rich Repeat Variant"/>
    <property type="match status" value="1"/>
</dbReference>
<keyword evidence="5" id="KW-0694">RNA-binding</keyword>
<dbReference type="InterPro" id="IPR001313">
    <property type="entry name" value="Pumilio_RNA-bd_rpt"/>
</dbReference>
<evidence type="ECO:0000256" key="2">
    <source>
        <dbReference type="ARBA" id="ARBA00022490"/>
    </source>
</evidence>
<organism evidence="8 9">
    <name type="scientific">Brassica carinata</name>
    <name type="common">Ethiopian mustard</name>
    <name type="synonym">Abyssinian cabbage</name>
    <dbReference type="NCBI Taxonomy" id="52824"/>
    <lineage>
        <taxon>Eukaryota</taxon>
        <taxon>Viridiplantae</taxon>
        <taxon>Streptophyta</taxon>
        <taxon>Embryophyta</taxon>
        <taxon>Tracheophyta</taxon>
        <taxon>Spermatophyta</taxon>
        <taxon>Magnoliopsida</taxon>
        <taxon>eudicotyledons</taxon>
        <taxon>Gunneridae</taxon>
        <taxon>Pentapetalae</taxon>
        <taxon>rosids</taxon>
        <taxon>malvids</taxon>
        <taxon>Brassicales</taxon>
        <taxon>Brassicaceae</taxon>
        <taxon>Brassiceae</taxon>
        <taxon>Brassica</taxon>
    </lineage>
</organism>
<keyword evidence="3" id="KW-0677">Repeat</keyword>
<evidence type="ECO:0000313" key="8">
    <source>
        <dbReference type="EMBL" id="KAG2304266.1"/>
    </source>
</evidence>
<sequence>MAFQCATCDQFEARNPTNAYFVVQHVLKLNDLLCTFNVAVNIDDHCVELSSKKYGSYIVEKLLETEESMAVVVAELLECKGDRLMRLARSEYGKFVVAKALLSRVGGDDYALSVLGSAA</sequence>
<gene>
    <name evidence="8" type="ORF">Bca52824_032917</name>
</gene>
<dbReference type="OrthoDB" id="668540at2759"/>
<name>A0A8X7V920_BRACI</name>
<dbReference type="EMBL" id="JAAMPC010000007">
    <property type="protein sequence ID" value="KAG2304266.1"/>
    <property type="molecule type" value="Genomic_DNA"/>
</dbReference>
<dbReference type="AlphaFoldDB" id="A0A8X7V920"/>
<comment type="subcellular location">
    <subcellularLocation>
        <location evidence="1">Cytoplasm</location>
    </subcellularLocation>
</comment>
<dbReference type="SUPFAM" id="SSF48371">
    <property type="entry name" value="ARM repeat"/>
    <property type="match status" value="1"/>
</dbReference>
<evidence type="ECO:0000256" key="5">
    <source>
        <dbReference type="ARBA" id="ARBA00022884"/>
    </source>
</evidence>
<feature type="domain" description="GGDEF" evidence="7">
    <location>
        <begin position="67"/>
        <end position="119"/>
    </location>
</feature>
<keyword evidence="4" id="KW-0810">Translation regulation</keyword>
<reference evidence="8 9" key="1">
    <citation type="submission" date="2020-02" db="EMBL/GenBank/DDBJ databases">
        <authorList>
            <person name="Ma Q."/>
            <person name="Huang Y."/>
            <person name="Song X."/>
            <person name="Pei D."/>
        </authorList>
    </citation>
    <scope>NUCLEOTIDE SEQUENCE [LARGE SCALE GENOMIC DNA]</scope>
    <source>
        <strain evidence="8">Sxm20200214</strain>
        <tissue evidence="8">Leaf</tissue>
    </source>
</reference>
<evidence type="ECO:0000256" key="4">
    <source>
        <dbReference type="ARBA" id="ARBA00022845"/>
    </source>
</evidence>
<evidence type="ECO:0000256" key="3">
    <source>
        <dbReference type="ARBA" id="ARBA00022737"/>
    </source>
</evidence>
<accession>A0A8X7V920</accession>
<protein>
    <recommendedName>
        <fullName evidence="7">GGDEF domain-containing protein</fullName>
    </recommendedName>
</protein>
<dbReference type="PANTHER" id="PTHR12537">
    <property type="entry name" value="RNA BINDING PROTEIN PUMILIO-RELATED"/>
    <property type="match status" value="1"/>
</dbReference>
<dbReference type="PROSITE" id="PS50887">
    <property type="entry name" value="GGDEF"/>
    <property type="match status" value="1"/>
</dbReference>
<comment type="caution">
    <text evidence="8">The sequence shown here is derived from an EMBL/GenBank/DDBJ whole genome shotgun (WGS) entry which is preliminary data.</text>
</comment>
<feature type="repeat" description="Pumilio" evidence="6">
    <location>
        <begin position="41"/>
        <end position="78"/>
    </location>
</feature>
<evidence type="ECO:0000313" key="9">
    <source>
        <dbReference type="Proteomes" id="UP000886595"/>
    </source>
</evidence>
<dbReference type="InterPro" id="IPR000160">
    <property type="entry name" value="GGDEF_dom"/>
</dbReference>